<evidence type="ECO:0000256" key="1">
    <source>
        <dbReference type="SAM" id="MobiDB-lite"/>
    </source>
</evidence>
<dbReference type="PANTHER" id="PTHR32309">
    <property type="entry name" value="TYROSINE-PROTEIN KINASE"/>
    <property type="match status" value="1"/>
</dbReference>
<dbReference type="Proteomes" id="UP000694287">
    <property type="component" value="Unassembled WGS sequence"/>
</dbReference>
<dbReference type="RefSeq" id="WP_218616144.1">
    <property type="nucleotide sequence ID" value="NZ_JADQDK010000001.1"/>
</dbReference>
<protein>
    <submittedName>
        <fullName evidence="2">Uncharacterized protein</fullName>
    </submittedName>
</protein>
<dbReference type="InterPro" id="IPR050445">
    <property type="entry name" value="Bact_polysacc_biosynth/exp"/>
</dbReference>
<evidence type="ECO:0000313" key="2">
    <source>
        <dbReference type="EMBL" id="MBW0135738.1"/>
    </source>
</evidence>
<feature type="region of interest" description="Disordered" evidence="1">
    <location>
        <begin position="270"/>
        <end position="304"/>
    </location>
</feature>
<name>A0ABS6UU06_9PSEU</name>
<sequence length="412" mass="42117">MASLQGAPASEQELTEYTSGELAFLAGDGLKRAVEVQLGLAPVDFTAVEDSQTSVVRLTAVSASQQEAVRIVQTALDLYSARRAEQAASQTEQSLAVVDRALAELNRPDADVDAAAAAIDRLQNLRLDVILQSSDGSVNVIEPPAPAPAVGSAKWLLPTVLGLALGGLSAVAVLLGRRALSSRVESIDDVLTVVDRVLQPEILVRGGVGEGPLSAADRRTARLLVAQIFAGQPISGRVVVAAGISDRSGTTTVASLIAAGAADYGPTVLLRRGRPASGDASAQETQGLSDASEPSGPRTGSPNVIDLTPDHSELEVGGDRFHELVDAADLTSPCVVVDASAITDSPQLLRSLSHASDVVLVLRLGADGMSEAAGVVAAAGSGGGRISAALTRRSLLASVPMPTSWKNGTSRA</sequence>
<reference evidence="2 3" key="1">
    <citation type="submission" date="2020-11" db="EMBL/GenBank/DDBJ databases">
        <title>Pseudonocardia abyssalis sp. nov. and Pseudonocardia oceani sp. nov., description and phylogenomic analysis of two novel actinomycetes isolated from the deep Southern Ocean.</title>
        <authorList>
            <person name="Parra J."/>
        </authorList>
    </citation>
    <scope>NUCLEOTIDE SEQUENCE [LARGE SCALE GENOMIC DNA]</scope>
    <source>
        <strain evidence="2 3">KRD-168</strain>
    </source>
</reference>
<evidence type="ECO:0000313" key="3">
    <source>
        <dbReference type="Proteomes" id="UP000694287"/>
    </source>
</evidence>
<organism evidence="2 3">
    <name type="scientific">Pseudonocardia abyssalis</name>
    <dbReference type="NCBI Taxonomy" id="2792008"/>
    <lineage>
        <taxon>Bacteria</taxon>
        <taxon>Bacillati</taxon>
        <taxon>Actinomycetota</taxon>
        <taxon>Actinomycetes</taxon>
        <taxon>Pseudonocardiales</taxon>
        <taxon>Pseudonocardiaceae</taxon>
        <taxon>Pseudonocardia</taxon>
    </lineage>
</organism>
<proteinExistence type="predicted"/>
<feature type="compositionally biased region" description="Polar residues" evidence="1">
    <location>
        <begin position="280"/>
        <end position="289"/>
    </location>
</feature>
<accession>A0ABS6UU06</accession>
<gene>
    <name evidence="2" type="ORF">I4I81_15935</name>
</gene>
<dbReference type="PANTHER" id="PTHR32309:SF13">
    <property type="entry name" value="FERRIC ENTEROBACTIN TRANSPORT PROTEIN FEPE"/>
    <property type="match status" value="1"/>
</dbReference>
<dbReference type="EMBL" id="JADQDK010000001">
    <property type="protein sequence ID" value="MBW0135738.1"/>
    <property type="molecule type" value="Genomic_DNA"/>
</dbReference>
<comment type="caution">
    <text evidence="2">The sequence shown here is derived from an EMBL/GenBank/DDBJ whole genome shotgun (WGS) entry which is preliminary data.</text>
</comment>
<keyword evidence="3" id="KW-1185">Reference proteome</keyword>